<dbReference type="Gene3D" id="3.40.50.720">
    <property type="entry name" value="NAD(P)-binding Rossmann-like Domain"/>
    <property type="match status" value="1"/>
</dbReference>
<dbReference type="InterPro" id="IPR001509">
    <property type="entry name" value="Epimerase_deHydtase"/>
</dbReference>
<organism evidence="3 4">
    <name type="scientific">candidate division TA06 bacterium</name>
    <dbReference type="NCBI Taxonomy" id="2250710"/>
    <lineage>
        <taxon>Bacteria</taxon>
        <taxon>Bacteria division TA06</taxon>
    </lineage>
</organism>
<dbReference type="Pfam" id="PF01370">
    <property type="entry name" value="Epimerase"/>
    <property type="match status" value="1"/>
</dbReference>
<dbReference type="PANTHER" id="PTHR43000">
    <property type="entry name" value="DTDP-D-GLUCOSE 4,6-DEHYDRATASE-RELATED"/>
    <property type="match status" value="1"/>
</dbReference>
<dbReference type="Proteomes" id="UP000315534">
    <property type="component" value="Unassembled WGS sequence"/>
</dbReference>
<dbReference type="SUPFAM" id="SSF51735">
    <property type="entry name" value="NAD(P)-binding Rossmann-fold domains"/>
    <property type="match status" value="1"/>
</dbReference>
<dbReference type="EMBL" id="SOIP01000409">
    <property type="protein sequence ID" value="TET79596.1"/>
    <property type="molecule type" value="Genomic_DNA"/>
</dbReference>
<reference evidence="3 4" key="1">
    <citation type="submission" date="2019-03" db="EMBL/GenBank/DDBJ databases">
        <title>Metabolic potential of uncultured bacteria and archaea associated with petroleum seepage in deep-sea sediments.</title>
        <authorList>
            <person name="Dong X."/>
            <person name="Hubert C."/>
        </authorList>
    </citation>
    <scope>NUCLEOTIDE SEQUENCE [LARGE SCALE GENOMIC DNA]</scope>
    <source>
        <strain evidence="3">E29_bin36</strain>
    </source>
</reference>
<dbReference type="Gene3D" id="3.90.25.10">
    <property type="entry name" value="UDP-galactose 4-epimerase, domain 1"/>
    <property type="match status" value="1"/>
</dbReference>
<protein>
    <submittedName>
        <fullName evidence="3">NAD-dependent epimerase/dehydratase family protein</fullName>
    </submittedName>
</protein>
<gene>
    <name evidence="3" type="ORF">E3J38_06995</name>
</gene>
<proteinExistence type="inferred from homology"/>
<evidence type="ECO:0000313" key="4">
    <source>
        <dbReference type="Proteomes" id="UP000315534"/>
    </source>
</evidence>
<evidence type="ECO:0000256" key="1">
    <source>
        <dbReference type="ARBA" id="ARBA00007637"/>
    </source>
</evidence>
<accession>A0A523XJX8</accession>
<comment type="caution">
    <text evidence="3">The sequence shown here is derived from an EMBL/GenBank/DDBJ whole genome shotgun (WGS) entry which is preliminary data.</text>
</comment>
<name>A0A523XJX8_UNCT6</name>
<dbReference type="InterPro" id="IPR036291">
    <property type="entry name" value="NAD(P)-bd_dom_sf"/>
</dbReference>
<feature type="non-terminal residue" evidence="3">
    <location>
        <position position="241"/>
    </location>
</feature>
<evidence type="ECO:0000313" key="3">
    <source>
        <dbReference type="EMBL" id="TET79596.1"/>
    </source>
</evidence>
<feature type="domain" description="NAD-dependent epimerase/dehydratase" evidence="2">
    <location>
        <begin position="4"/>
        <end position="237"/>
    </location>
</feature>
<comment type="similarity">
    <text evidence="1">Belongs to the NAD(P)-dependent epimerase/dehydratase family.</text>
</comment>
<sequence>MNRVLITGGAGFLGSHLVDRLIDTHEVVVLDDLSTGSMDNLAVHVDNTRFTFIEGRISSEAVVKAAIEGVHTVYHFAAQPDVRLSTELPYWDFEVNVVGTMKLLEVMRKSDVNRVIFASSGGTVYGETEVLPTPESAAFRPISNYGAAKGAIEMYLSSYSKLYDFNSISLRLANTIGSRLVHGVIYDFYRSLKRDSTILEVLGNGEQEKSYLYVTDAVEAAILLARNLQRGFHPVNVASGE</sequence>
<dbReference type="AlphaFoldDB" id="A0A523XJX8"/>
<evidence type="ECO:0000259" key="2">
    <source>
        <dbReference type="Pfam" id="PF01370"/>
    </source>
</evidence>